<dbReference type="AlphaFoldDB" id="A0A1C3EQZ7"/>
<proteinExistence type="predicted"/>
<organism evidence="1 2">
    <name type="scientific">Veronia pacifica</name>
    <dbReference type="NCBI Taxonomy" id="1080227"/>
    <lineage>
        <taxon>Bacteria</taxon>
        <taxon>Pseudomonadati</taxon>
        <taxon>Pseudomonadota</taxon>
        <taxon>Gammaproteobacteria</taxon>
        <taxon>Vibrionales</taxon>
        <taxon>Vibrionaceae</taxon>
        <taxon>Veronia</taxon>
    </lineage>
</organism>
<dbReference type="RefSeq" id="WP_068899221.1">
    <property type="nucleotide sequence ID" value="NZ_JBHUIF010000020.1"/>
</dbReference>
<protein>
    <submittedName>
        <fullName evidence="1">Uncharacterized protein</fullName>
    </submittedName>
</protein>
<dbReference type="Proteomes" id="UP000094936">
    <property type="component" value="Unassembled WGS sequence"/>
</dbReference>
<reference evidence="1 2" key="1">
    <citation type="submission" date="2016-05" db="EMBL/GenBank/DDBJ databases">
        <title>Genomic Taxonomy of the Vibrionaceae.</title>
        <authorList>
            <person name="Gomez-Gil B."/>
            <person name="Enciso-Ibarra J."/>
        </authorList>
    </citation>
    <scope>NUCLEOTIDE SEQUENCE [LARGE SCALE GENOMIC DNA]</scope>
    <source>
        <strain evidence="1 2">CAIM 1920</strain>
    </source>
</reference>
<dbReference type="EMBL" id="LYBM01000003">
    <property type="protein sequence ID" value="ODA35675.1"/>
    <property type="molecule type" value="Genomic_DNA"/>
</dbReference>
<accession>A0A1C3EQZ7</accession>
<comment type="caution">
    <text evidence="1">The sequence shown here is derived from an EMBL/GenBank/DDBJ whole genome shotgun (WGS) entry which is preliminary data.</text>
</comment>
<dbReference type="STRING" id="1080227.A8L45_03410"/>
<sequence>MYGNGNSNNGVTANSMFSTDMGNMLSKIYGASGNQYQSANRIDLSTFDQQRQEASANLMKIMRMKDAQNSFLAEHAIGNSQLSTRLSLDMKLAQKIGRLVSDS</sequence>
<gene>
    <name evidence="1" type="ORF">A8L45_03410</name>
</gene>
<evidence type="ECO:0000313" key="2">
    <source>
        <dbReference type="Proteomes" id="UP000094936"/>
    </source>
</evidence>
<keyword evidence="2" id="KW-1185">Reference proteome</keyword>
<evidence type="ECO:0000313" key="1">
    <source>
        <dbReference type="EMBL" id="ODA35675.1"/>
    </source>
</evidence>
<name>A0A1C3EQZ7_9GAMM</name>